<dbReference type="InterPro" id="IPR027417">
    <property type="entry name" value="P-loop_NTPase"/>
</dbReference>
<dbReference type="OrthoDB" id="9758243at2"/>
<dbReference type="SUPFAM" id="SSF52540">
    <property type="entry name" value="P-loop containing nucleoside triphosphate hydrolases"/>
    <property type="match status" value="2"/>
</dbReference>
<dbReference type="PROSITE" id="PS51192">
    <property type="entry name" value="HELICASE_ATP_BIND_1"/>
    <property type="match status" value="1"/>
</dbReference>
<dbReference type="STRING" id="1777143.AWB82_01619"/>
<dbReference type="InterPro" id="IPR055180">
    <property type="entry name" value="HsdR_RecA-like_helicase_dom_2"/>
</dbReference>
<dbReference type="GO" id="GO:0003677">
    <property type="term" value="F:DNA binding"/>
    <property type="evidence" value="ECO:0007669"/>
    <property type="project" value="UniProtKB-KW"/>
</dbReference>
<dbReference type="Gene3D" id="3.40.50.300">
    <property type="entry name" value="P-loop containing nucleotide triphosphate hydrolases"/>
    <property type="match status" value="2"/>
</dbReference>
<dbReference type="EMBL" id="FCOJ02000008">
    <property type="protein sequence ID" value="SAK51964.1"/>
    <property type="molecule type" value="Genomic_DNA"/>
</dbReference>
<dbReference type="GO" id="GO:0009307">
    <property type="term" value="P:DNA restriction-modification system"/>
    <property type="evidence" value="ECO:0007669"/>
    <property type="project" value="UniProtKB-KW"/>
</dbReference>
<keyword evidence="8 10" id="KW-0067">ATP-binding</keyword>
<evidence type="ECO:0000256" key="1">
    <source>
        <dbReference type="ARBA" id="ARBA00000851"/>
    </source>
</evidence>
<dbReference type="InterPro" id="IPR051268">
    <property type="entry name" value="Type-I_R_enzyme_R_subunit"/>
</dbReference>
<dbReference type="InterPro" id="IPR007409">
    <property type="entry name" value="Restrct_endonuc_type1_HsdR_N"/>
</dbReference>
<keyword evidence="13" id="KW-1185">Reference proteome</keyword>
<accession>A0A158A2A2</accession>
<evidence type="ECO:0000259" key="11">
    <source>
        <dbReference type="PROSITE" id="PS51192"/>
    </source>
</evidence>
<evidence type="ECO:0000256" key="8">
    <source>
        <dbReference type="ARBA" id="ARBA00022840"/>
    </source>
</evidence>
<name>A0A158A2A2_9BURK</name>
<evidence type="ECO:0000313" key="12">
    <source>
        <dbReference type="EMBL" id="SAK51964.1"/>
    </source>
</evidence>
<dbReference type="PANTHER" id="PTHR30195:SF15">
    <property type="entry name" value="TYPE I RESTRICTION ENZYME HINDI ENDONUCLEASE SUBUNIT"/>
    <property type="match status" value="1"/>
</dbReference>
<dbReference type="InterPro" id="IPR040980">
    <property type="entry name" value="SWI2_SNF2"/>
</dbReference>
<organism evidence="12 13">
    <name type="scientific">Caballeronia glebae</name>
    <dbReference type="NCBI Taxonomy" id="1777143"/>
    <lineage>
        <taxon>Bacteria</taxon>
        <taxon>Pseudomonadati</taxon>
        <taxon>Pseudomonadota</taxon>
        <taxon>Betaproteobacteria</taxon>
        <taxon>Burkholderiales</taxon>
        <taxon>Burkholderiaceae</taxon>
        <taxon>Caballeronia</taxon>
    </lineage>
</organism>
<dbReference type="AlphaFoldDB" id="A0A158A2A2"/>
<evidence type="ECO:0000256" key="7">
    <source>
        <dbReference type="ARBA" id="ARBA00022801"/>
    </source>
</evidence>
<dbReference type="CDD" id="cd22332">
    <property type="entry name" value="HsdR_N"/>
    <property type="match status" value="1"/>
</dbReference>
<dbReference type="RefSeq" id="WP_086966619.1">
    <property type="nucleotide sequence ID" value="NZ_FCOJ02000008.1"/>
</dbReference>
<reference evidence="12" key="1">
    <citation type="submission" date="2016-01" db="EMBL/GenBank/DDBJ databases">
        <authorList>
            <person name="Peeters C."/>
        </authorList>
    </citation>
    <scope>NUCLEOTIDE SEQUENCE [LARGE SCALE GENOMIC DNA]</scope>
    <source>
        <strain evidence="12">LMG 29325</strain>
    </source>
</reference>
<evidence type="ECO:0000256" key="10">
    <source>
        <dbReference type="RuleBase" id="RU364115"/>
    </source>
</evidence>
<dbReference type="Pfam" id="PF18766">
    <property type="entry name" value="SWI2_SNF2"/>
    <property type="match status" value="1"/>
</dbReference>
<dbReference type="EC" id="3.1.21.3" evidence="10"/>
<comment type="catalytic activity">
    <reaction evidence="1 10">
        <text>Endonucleolytic cleavage of DNA to give random double-stranded fragments with terminal 5'-phosphates, ATP is simultaneously hydrolyzed.</text>
        <dbReference type="EC" id="3.1.21.3"/>
    </reaction>
</comment>
<dbReference type="CDD" id="cd18800">
    <property type="entry name" value="SF2_C_EcoR124I-like"/>
    <property type="match status" value="1"/>
</dbReference>
<dbReference type="SMART" id="SM00487">
    <property type="entry name" value="DEXDc"/>
    <property type="match status" value="1"/>
</dbReference>
<keyword evidence="9 10" id="KW-0238">DNA-binding</keyword>
<evidence type="ECO:0000256" key="4">
    <source>
        <dbReference type="ARBA" id="ARBA00022741"/>
    </source>
</evidence>
<dbReference type="Proteomes" id="UP000054596">
    <property type="component" value="Unassembled WGS sequence"/>
</dbReference>
<protein>
    <recommendedName>
        <fullName evidence="10">Type I restriction enzyme endonuclease subunit</fullName>
        <shortName evidence="10">R protein</shortName>
        <ecNumber evidence="10">3.1.21.3</ecNumber>
    </recommendedName>
</protein>
<dbReference type="GO" id="GO:0009035">
    <property type="term" value="F:type I site-specific deoxyribonuclease activity"/>
    <property type="evidence" value="ECO:0007669"/>
    <property type="project" value="UniProtKB-EC"/>
</dbReference>
<gene>
    <name evidence="12" type="ORF">AWB82_01619</name>
</gene>
<dbReference type="InterPro" id="IPR014001">
    <property type="entry name" value="Helicase_ATP-bd"/>
</dbReference>
<comment type="function">
    <text evidence="10">Subunit R is required for both nuclease and ATPase activities, but not for modification.</text>
</comment>
<evidence type="ECO:0000256" key="6">
    <source>
        <dbReference type="ARBA" id="ARBA00022759"/>
    </source>
</evidence>
<comment type="caution">
    <text evidence="12">The sequence shown here is derived from an EMBL/GenBank/DDBJ whole genome shotgun (WGS) entry which is preliminary data.</text>
</comment>
<evidence type="ECO:0000256" key="2">
    <source>
        <dbReference type="ARBA" id="ARBA00008598"/>
    </source>
</evidence>
<dbReference type="Pfam" id="PF22679">
    <property type="entry name" value="T1R_D3-like"/>
    <property type="match status" value="1"/>
</dbReference>
<dbReference type="GO" id="GO:0005524">
    <property type="term" value="F:ATP binding"/>
    <property type="evidence" value="ECO:0007669"/>
    <property type="project" value="UniProtKB-KW"/>
</dbReference>
<sequence length="1040" mass="116965">MIQPLRPERITQNRIVKRICASVPVGGLGYANLGNWSKRAENRCIESAYLRDNLKARGYSDLHISQAIQMLMAAADATGITLYQANLRTYQLLRYGVPVQVAAGVPHETVHLIDWATPENNHFALAEEVTLKGGHERRPDIVLYVNGIALAVVELKRSSVDMANGIRQLITNQEDIFNLGFFSTVQLVLAGSDSQGLRYGTTGTPEKFFVEWKHHQLSGESTEPSEGELLDGPLCQMLDPARLLDLLRNFVIFDAGQKKVPRLHQFEGVKAAQVRIKKQEGGVIWHTQGSGKSILMVLIAKWLLEHDPDARILVVTDRDELDKQIEGVMRNAGVIGAEAPSPRIQSRKDLVEKLGSASPRLMCALIHKIDATNLKGEPPEVAGRFYVFVDECHRTQGGDMNKQMKRWLATAIFIGFTGTPLLRRDRQTTREVFGSFIHTYKFNEAVADKVVLDLKYEARAVPQRLTSPKAVDEWFEKAAKGLNNYQKSMLRKRWATLEELMSSGERKQRILADIIHDFGVRPRLNNDRGTAILVAASIYDACHYYRLFQNTNFGKHCGIITSFEPKHNAISQEPKDSDERYKFDTYTRHVLKAKQTTTQYETEMKRRFIEEPANLKLLIVVSKLLTGFDAPSCTYIYLDNELREHNLFQAICRTNRLDGEDKDYGYIVDYKELFSKVQDAIAVYTSDELDTESCGDDGNPIVKDWRDEGKAKLDAAREGLIYLCAPVKQPQGIEQHIHYFCGNAADAAALDDTEPLRIAFYKAVAAYVRAYADLAQNLDEAGYSAPQIEIFEKETAFYSEVRAAIKNHSGEELDTKPFEADMRHLIDTYIQADPADLLGDLSSLSLTELIIETGIHDAIARKLNEKGKLSRNAIAEGIINNVRKTIIRDQLTDPKYYEQMSTLLEDLIQQKRDDTDSYEQFLKDAEALAKKLSNQEQDSKKLPTALHGNKEAGVLYNNLPSVLAAAVPENTAAEPTPTYGDEYLALALMLDKTIREKAPAGWKGDSTREAQVLNAIYPIMKRNKAATMAIFEIIKNQPGY</sequence>
<evidence type="ECO:0000256" key="5">
    <source>
        <dbReference type="ARBA" id="ARBA00022747"/>
    </source>
</evidence>
<dbReference type="InterPro" id="IPR004473">
    <property type="entry name" value="Restrct_endonuc_typeI_HsdR"/>
</dbReference>
<dbReference type="Gene3D" id="3.90.1570.50">
    <property type="match status" value="1"/>
</dbReference>
<dbReference type="Pfam" id="PF04313">
    <property type="entry name" value="HSDR_N"/>
    <property type="match status" value="1"/>
</dbReference>
<proteinExistence type="inferred from homology"/>
<feature type="domain" description="Helicase ATP-binding" evidence="11">
    <location>
        <begin position="273"/>
        <end position="426"/>
    </location>
</feature>
<comment type="similarity">
    <text evidence="2 10">Belongs to the HsdR family.</text>
</comment>
<keyword evidence="4 10" id="KW-0547">Nucleotide-binding</keyword>
<keyword evidence="5 10" id="KW-0680">Restriction system</keyword>
<evidence type="ECO:0000256" key="3">
    <source>
        <dbReference type="ARBA" id="ARBA00022722"/>
    </source>
</evidence>
<evidence type="ECO:0000256" key="9">
    <source>
        <dbReference type="ARBA" id="ARBA00023125"/>
    </source>
</evidence>
<keyword evidence="7 10" id="KW-0378">Hydrolase</keyword>
<keyword evidence="6" id="KW-0255">Endonuclease</keyword>
<evidence type="ECO:0000313" key="13">
    <source>
        <dbReference type="Proteomes" id="UP000054596"/>
    </source>
</evidence>
<keyword evidence="3" id="KW-0540">Nuclease</keyword>
<comment type="subunit">
    <text evidence="10">The type I restriction/modification system is composed of three polypeptides R, M and S.</text>
</comment>
<dbReference type="PANTHER" id="PTHR30195">
    <property type="entry name" value="TYPE I SITE-SPECIFIC DEOXYRIBONUCLEASE PROTEIN SUBUNIT M AND R"/>
    <property type="match status" value="1"/>
</dbReference>
<dbReference type="NCBIfam" id="TIGR00348">
    <property type="entry name" value="hsdR"/>
    <property type="match status" value="1"/>
</dbReference>